<dbReference type="AlphaFoldDB" id="A0AAV4EID2"/>
<keyword evidence="3" id="KW-1185">Reference proteome</keyword>
<name>A0AAV4EID2_9GAST</name>
<evidence type="ECO:0000313" key="2">
    <source>
        <dbReference type="EMBL" id="GFR60733.1"/>
    </source>
</evidence>
<dbReference type="EMBL" id="BMAT01003691">
    <property type="protein sequence ID" value="GFR60733.1"/>
    <property type="molecule type" value="Genomic_DNA"/>
</dbReference>
<proteinExistence type="predicted"/>
<comment type="caution">
    <text evidence="2">The sequence shown here is derived from an EMBL/GenBank/DDBJ whole genome shotgun (WGS) entry which is preliminary data.</text>
</comment>
<evidence type="ECO:0000256" key="1">
    <source>
        <dbReference type="SAM" id="MobiDB-lite"/>
    </source>
</evidence>
<evidence type="ECO:0000313" key="3">
    <source>
        <dbReference type="Proteomes" id="UP000762676"/>
    </source>
</evidence>
<protein>
    <submittedName>
        <fullName evidence="2">Uncharacterized protein</fullName>
    </submittedName>
</protein>
<accession>A0AAV4EID2</accession>
<organism evidence="2 3">
    <name type="scientific">Elysia marginata</name>
    <dbReference type="NCBI Taxonomy" id="1093978"/>
    <lineage>
        <taxon>Eukaryota</taxon>
        <taxon>Metazoa</taxon>
        <taxon>Spiralia</taxon>
        <taxon>Lophotrochozoa</taxon>
        <taxon>Mollusca</taxon>
        <taxon>Gastropoda</taxon>
        <taxon>Heterobranchia</taxon>
        <taxon>Euthyneura</taxon>
        <taxon>Panpulmonata</taxon>
        <taxon>Sacoglossa</taxon>
        <taxon>Placobranchoidea</taxon>
        <taxon>Plakobranchidae</taxon>
        <taxon>Elysia</taxon>
    </lineage>
</organism>
<sequence>MFFKERKESFRTYWLVHRDGMPRKNHGSSRYSSADSSEDEEKEHLDGTWQFQRKNINLVTTSYTFSAGT</sequence>
<reference evidence="2 3" key="1">
    <citation type="journal article" date="2021" name="Elife">
        <title>Chloroplast acquisition without the gene transfer in kleptoplastic sea slugs, Plakobranchus ocellatus.</title>
        <authorList>
            <person name="Maeda T."/>
            <person name="Takahashi S."/>
            <person name="Yoshida T."/>
            <person name="Shimamura S."/>
            <person name="Takaki Y."/>
            <person name="Nagai Y."/>
            <person name="Toyoda A."/>
            <person name="Suzuki Y."/>
            <person name="Arimoto A."/>
            <person name="Ishii H."/>
            <person name="Satoh N."/>
            <person name="Nishiyama T."/>
            <person name="Hasebe M."/>
            <person name="Maruyama T."/>
            <person name="Minagawa J."/>
            <person name="Obokata J."/>
            <person name="Shigenobu S."/>
        </authorList>
    </citation>
    <scope>NUCLEOTIDE SEQUENCE [LARGE SCALE GENOMIC DNA]</scope>
</reference>
<dbReference type="Proteomes" id="UP000762676">
    <property type="component" value="Unassembled WGS sequence"/>
</dbReference>
<feature type="region of interest" description="Disordered" evidence="1">
    <location>
        <begin position="20"/>
        <end position="46"/>
    </location>
</feature>
<gene>
    <name evidence="2" type="ORF">ElyMa_001829100</name>
</gene>